<dbReference type="GO" id="GO:0005829">
    <property type="term" value="C:cytosol"/>
    <property type="evidence" value="ECO:0007669"/>
    <property type="project" value="TreeGrafter"/>
</dbReference>
<dbReference type="GO" id="GO:0000917">
    <property type="term" value="P:division septum assembly"/>
    <property type="evidence" value="ECO:0007669"/>
    <property type="project" value="UniProtKB-KW"/>
</dbReference>
<name>C5WDS9_9ENTR</name>
<keyword evidence="8 10" id="KW-0717">Septation</keyword>
<reference evidence="12 13" key="1">
    <citation type="journal article" date="2011" name="Genome Biol. Evol.">
        <title>Reductive evolution of bacterial genome in insect gut environment.</title>
        <authorList>
            <person name="Nikoh N."/>
            <person name="Hosokawa T."/>
            <person name="Ohshima K."/>
            <person name="Hattori M."/>
            <person name="Fukatsu T."/>
        </authorList>
    </citation>
    <scope>NUCLEOTIDE SEQUENCE [LARGE SCALE GENOMIC DNA]</scope>
    <source>
        <strain evidence="12 13">Mpkobe</strain>
    </source>
</reference>
<dbReference type="CDD" id="cd01876">
    <property type="entry name" value="YihA_EngB"/>
    <property type="match status" value="1"/>
</dbReference>
<dbReference type="Gene3D" id="3.40.50.300">
    <property type="entry name" value="P-loop containing nucleotide triphosphate hydrolases"/>
    <property type="match status" value="1"/>
</dbReference>
<comment type="cofactor">
    <cofactor evidence="1">
        <name>Mg(2+)</name>
        <dbReference type="ChEBI" id="CHEBI:18420"/>
    </cofactor>
</comment>
<keyword evidence="13" id="KW-1185">Reference proteome</keyword>
<dbReference type="HOGENOM" id="CLU_033732_1_0_6"/>
<dbReference type="PROSITE" id="PS51706">
    <property type="entry name" value="G_ENGB"/>
    <property type="match status" value="1"/>
</dbReference>
<gene>
    <name evidence="12" type="primary">yihA</name>
    <name evidence="10" type="synonym">engB</name>
    <name evidence="12" type="ORF">ICMP_657</name>
</gene>
<accession>C5WDS9</accession>
<protein>
    <recommendedName>
        <fullName evidence="10">Probable GTP-binding protein EngB</fullName>
    </recommendedName>
</protein>
<dbReference type="InterPro" id="IPR030393">
    <property type="entry name" value="G_ENGB_dom"/>
</dbReference>
<evidence type="ECO:0000256" key="7">
    <source>
        <dbReference type="ARBA" id="ARBA00023134"/>
    </source>
</evidence>
<dbReference type="AlphaFoldDB" id="C5WDS9"/>
<keyword evidence="5 10" id="KW-0547">Nucleotide-binding</keyword>
<evidence type="ECO:0000256" key="6">
    <source>
        <dbReference type="ARBA" id="ARBA00022842"/>
    </source>
</evidence>
<dbReference type="InterPro" id="IPR027417">
    <property type="entry name" value="P-loop_NTPase"/>
</dbReference>
<proteinExistence type="inferred from homology"/>
<dbReference type="SUPFAM" id="SSF52540">
    <property type="entry name" value="P-loop containing nucleoside triphosphate hydrolases"/>
    <property type="match status" value="1"/>
</dbReference>
<evidence type="ECO:0000313" key="13">
    <source>
        <dbReference type="Proteomes" id="UP000061704"/>
    </source>
</evidence>
<dbReference type="PANTHER" id="PTHR11649:SF13">
    <property type="entry name" value="ENGB-TYPE G DOMAIN-CONTAINING PROTEIN"/>
    <property type="match status" value="1"/>
</dbReference>
<evidence type="ECO:0000256" key="8">
    <source>
        <dbReference type="ARBA" id="ARBA00023210"/>
    </source>
</evidence>
<dbReference type="GO" id="GO:0005525">
    <property type="term" value="F:GTP binding"/>
    <property type="evidence" value="ECO:0007669"/>
    <property type="project" value="UniProtKB-UniRule"/>
</dbReference>
<evidence type="ECO:0000259" key="11">
    <source>
        <dbReference type="PROSITE" id="PS51706"/>
    </source>
</evidence>
<dbReference type="HAMAP" id="MF_00321">
    <property type="entry name" value="GTPase_EngB"/>
    <property type="match status" value="1"/>
</dbReference>
<dbReference type="EMBL" id="AP010872">
    <property type="protein sequence ID" value="BAH83485.1"/>
    <property type="molecule type" value="Genomic_DNA"/>
</dbReference>
<dbReference type="KEGG" id="icp:ICMP_657"/>
<dbReference type="InterPro" id="IPR019987">
    <property type="entry name" value="GTP-bd_ribosome_bio_YsxC"/>
</dbReference>
<evidence type="ECO:0000256" key="4">
    <source>
        <dbReference type="ARBA" id="ARBA00022723"/>
    </source>
</evidence>
<dbReference type="Pfam" id="PF01926">
    <property type="entry name" value="MMR_HSR1"/>
    <property type="match status" value="1"/>
</dbReference>
<dbReference type="FunFam" id="3.40.50.300:FF:000098">
    <property type="entry name" value="Probable GTP-binding protein EngB"/>
    <property type="match status" value="1"/>
</dbReference>
<evidence type="ECO:0000256" key="3">
    <source>
        <dbReference type="ARBA" id="ARBA00022618"/>
    </source>
</evidence>
<keyword evidence="4" id="KW-0479">Metal-binding</keyword>
<keyword evidence="6" id="KW-0460">Magnesium</keyword>
<comment type="function">
    <text evidence="10">Necessary for normal cell division and for the maintenance of normal septation.</text>
</comment>
<dbReference type="InterPro" id="IPR006073">
    <property type="entry name" value="GTP-bd"/>
</dbReference>
<evidence type="ECO:0000256" key="10">
    <source>
        <dbReference type="HAMAP-Rule" id="MF_00321"/>
    </source>
</evidence>
<keyword evidence="9 10" id="KW-0131">Cell cycle</keyword>
<dbReference type="NCBIfam" id="TIGR03598">
    <property type="entry name" value="GTPase_YsxC"/>
    <property type="match status" value="1"/>
</dbReference>
<evidence type="ECO:0000256" key="9">
    <source>
        <dbReference type="ARBA" id="ARBA00023306"/>
    </source>
</evidence>
<dbReference type="GO" id="GO:0046872">
    <property type="term" value="F:metal ion binding"/>
    <property type="evidence" value="ECO:0007669"/>
    <property type="project" value="UniProtKB-KW"/>
</dbReference>
<comment type="similarity">
    <text evidence="2 10">Belongs to the TRAFAC class TrmE-Era-EngA-EngB-Septin-like GTPase superfamily. EngB GTPase family.</text>
</comment>
<evidence type="ECO:0000313" key="12">
    <source>
        <dbReference type="EMBL" id="BAH83485.1"/>
    </source>
</evidence>
<keyword evidence="3 10" id="KW-0132">Cell division</keyword>
<feature type="domain" description="EngB-type G" evidence="11">
    <location>
        <begin position="33"/>
        <end position="207"/>
    </location>
</feature>
<evidence type="ECO:0000256" key="1">
    <source>
        <dbReference type="ARBA" id="ARBA00001946"/>
    </source>
</evidence>
<organism evidence="12 13">
    <name type="scientific">Candidatus Ishikawaella capsulata Mpkobe</name>
    <dbReference type="NCBI Taxonomy" id="476281"/>
    <lineage>
        <taxon>Bacteria</taxon>
        <taxon>Pseudomonadati</taxon>
        <taxon>Pseudomonadota</taxon>
        <taxon>Gammaproteobacteria</taxon>
        <taxon>Enterobacterales</taxon>
        <taxon>Enterobacteriaceae</taxon>
        <taxon>Candidatus Ishikawella</taxon>
    </lineage>
</organism>
<dbReference type="Proteomes" id="UP000061704">
    <property type="component" value="Chromosome"/>
</dbReference>
<sequence length="209" mass="23673">MLMILIKIMSAIKYHCTHFVTSAPNINVLPKNQGIEIAFIGYSNVGKSSTINTLTNKNRLAYISKYPGSTKLINLFKVSIGKYIVDLPGYGYSKLPIDIQKNINNIIKKYLTYRKQLTGLVIVMDIRYPLKPLDLKVISWAIKSKISVLILLTKADKLKPSQCIFQLNKVKNFTLSMSATIKVAIFSSLKKIGRKELNAILNSWFLRMN</sequence>
<evidence type="ECO:0000256" key="2">
    <source>
        <dbReference type="ARBA" id="ARBA00009638"/>
    </source>
</evidence>
<dbReference type="STRING" id="476281.ICMP_657"/>
<dbReference type="PANTHER" id="PTHR11649">
    <property type="entry name" value="MSS1/TRME-RELATED GTP-BINDING PROTEIN"/>
    <property type="match status" value="1"/>
</dbReference>
<keyword evidence="7 10" id="KW-0342">GTP-binding</keyword>
<evidence type="ECO:0000256" key="5">
    <source>
        <dbReference type="ARBA" id="ARBA00022741"/>
    </source>
</evidence>